<proteinExistence type="predicted"/>
<dbReference type="GO" id="GO:0004519">
    <property type="term" value="F:endonuclease activity"/>
    <property type="evidence" value="ECO:0007669"/>
    <property type="project" value="UniProtKB-KW"/>
</dbReference>
<evidence type="ECO:0000313" key="3">
    <source>
        <dbReference type="Proteomes" id="UP001595956"/>
    </source>
</evidence>
<dbReference type="RefSeq" id="WP_345170475.1">
    <property type="nucleotide sequence ID" value="NZ_BAABFQ010000001.1"/>
</dbReference>
<dbReference type="InterPro" id="IPR036691">
    <property type="entry name" value="Endo/exonu/phosph_ase_sf"/>
</dbReference>
<keyword evidence="3" id="KW-1185">Reference proteome</keyword>
<keyword evidence="2" id="KW-0255">Endonuclease</keyword>
<evidence type="ECO:0000259" key="1">
    <source>
        <dbReference type="Pfam" id="PF03372"/>
    </source>
</evidence>
<dbReference type="InterPro" id="IPR005135">
    <property type="entry name" value="Endo/exonuclease/phosphatase"/>
</dbReference>
<sequence length="351" mass="38499">MVRFGRRAAPSPARNRSAWAGPPPLLILVTVVGLLAAPFLDHETATPEAELAAATSSVVGPRFLEPQLVRRQVLAPVRGGLTSTGLKPVQLKPVTVGVASMNMFRQLSSAQAAADARALTRHSGVDVVGWQEAYPFTGVLRGLRGWDTQTFSVGKRATELAVSWRSKDFRLVSARQINVARGVSPQAGRYPFPNRQVAIVTLEHRATGRLLTVLNTHLPWAIEDLDRPGHWTPTINTSRARRQLTRLAETMRQADGRWVVATGDFNFDAGADARNQAPGGPVRSMGRVAVSSYQRLGREVLPTFPENGRRIDYVWANRAAYEDGRMEFLGHWVLGGLNSDHNALVARLRLD</sequence>
<accession>A0ABW0N2A8</accession>
<comment type="caution">
    <text evidence="2">The sequence shown here is derived from an EMBL/GenBank/DDBJ whole genome shotgun (WGS) entry which is preliminary data.</text>
</comment>
<dbReference type="Pfam" id="PF03372">
    <property type="entry name" value="Exo_endo_phos"/>
    <property type="match status" value="1"/>
</dbReference>
<dbReference type="Proteomes" id="UP001595956">
    <property type="component" value="Unassembled WGS sequence"/>
</dbReference>
<name>A0ABW0N2A8_9ACTN</name>
<dbReference type="Gene3D" id="3.60.10.10">
    <property type="entry name" value="Endonuclease/exonuclease/phosphatase"/>
    <property type="match status" value="1"/>
</dbReference>
<organism evidence="2 3">
    <name type="scientific">Nocardioides caricicola</name>
    <dbReference type="NCBI Taxonomy" id="634770"/>
    <lineage>
        <taxon>Bacteria</taxon>
        <taxon>Bacillati</taxon>
        <taxon>Actinomycetota</taxon>
        <taxon>Actinomycetes</taxon>
        <taxon>Propionibacteriales</taxon>
        <taxon>Nocardioidaceae</taxon>
        <taxon>Nocardioides</taxon>
    </lineage>
</organism>
<protein>
    <submittedName>
        <fullName evidence="2">Endonuclease/exonuclease/phosphatase family protein</fullName>
    </submittedName>
</protein>
<dbReference type="EMBL" id="JBHSMD010000005">
    <property type="protein sequence ID" value="MFC5494535.1"/>
    <property type="molecule type" value="Genomic_DNA"/>
</dbReference>
<keyword evidence="2" id="KW-0378">Hydrolase</keyword>
<reference evidence="3" key="1">
    <citation type="journal article" date="2019" name="Int. J. Syst. Evol. Microbiol.">
        <title>The Global Catalogue of Microorganisms (GCM) 10K type strain sequencing project: providing services to taxonomists for standard genome sequencing and annotation.</title>
        <authorList>
            <consortium name="The Broad Institute Genomics Platform"/>
            <consortium name="The Broad Institute Genome Sequencing Center for Infectious Disease"/>
            <person name="Wu L."/>
            <person name="Ma J."/>
        </authorList>
    </citation>
    <scope>NUCLEOTIDE SEQUENCE [LARGE SCALE GENOMIC DNA]</scope>
    <source>
        <strain evidence="3">KACC 13778</strain>
    </source>
</reference>
<dbReference type="SUPFAM" id="SSF56219">
    <property type="entry name" value="DNase I-like"/>
    <property type="match status" value="1"/>
</dbReference>
<gene>
    <name evidence="2" type="ORF">ACFPKY_15570</name>
</gene>
<feature type="domain" description="Endonuclease/exonuclease/phosphatase" evidence="1">
    <location>
        <begin position="102"/>
        <end position="318"/>
    </location>
</feature>
<evidence type="ECO:0000313" key="2">
    <source>
        <dbReference type="EMBL" id="MFC5494535.1"/>
    </source>
</evidence>
<keyword evidence="2" id="KW-0540">Nuclease</keyword>